<dbReference type="HOGENOM" id="CLU_2170883_0_0_1"/>
<evidence type="ECO:0000313" key="2">
    <source>
        <dbReference type="EMBL" id="ELA37630.1"/>
    </source>
</evidence>
<feature type="region of interest" description="Disordered" evidence="1">
    <location>
        <begin position="1"/>
        <end position="110"/>
    </location>
</feature>
<protein>
    <submittedName>
        <fullName evidence="2">Choriogenin hminor</fullName>
    </submittedName>
</protein>
<reference evidence="2" key="1">
    <citation type="submission" date="2012-08" db="EMBL/GenBank/DDBJ databases">
        <title>Genome analysis of Colletotrichum orbiculare and Colletotrichum fructicola.</title>
        <authorList>
            <person name="Gan P.H.P."/>
            <person name="Ikeda K."/>
            <person name="Irieda H."/>
            <person name="Narusaka M."/>
            <person name="O'Connell R.J."/>
            <person name="Narusaka Y."/>
            <person name="Takano Y."/>
            <person name="Kubo Y."/>
            <person name="Shirasu K."/>
        </authorList>
    </citation>
    <scope>NUCLEOTIDE SEQUENCE</scope>
    <source>
        <strain evidence="2">Nara gc5</strain>
    </source>
</reference>
<sequence>MSPLEPPRPVFPGPDGIVGSPQSLGTPPPPGSPHRNAHRSSIIIGLEPVGFDDPSGMGMPGDRTSRIASSARSSSAGSRPPNSNDSGMTFDDILGGGEEKKAKKKKGKFF</sequence>
<dbReference type="AlphaFoldDB" id="L2GGU3"/>
<feature type="compositionally biased region" description="Low complexity" evidence="1">
    <location>
        <begin position="66"/>
        <end position="79"/>
    </location>
</feature>
<organism evidence="2">
    <name type="scientific">Colletotrichum fructicola (strain Nara gc5)</name>
    <name type="common">Anthracnose fungus</name>
    <name type="synonym">Colletotrichum gloeosporioides (strain Nara gc5)</name>
    <dbReference type="NCBI Taxonomy" id="1213859"/>
    <lineage>
        <taxon>Eukaryota</taxon>
        <taxon>Fungi</taxon>
        <taxon>Dikarya</taxon>
        <taxon>Ascomycota</taxon>
        <taxon>Pezizomycotina</taxon>
        <taxon>Sordariomycetes</taxon>
        <taxon>Hypocreomycetidae</taxon>
        <taxon>Glomerellales</taxon>
        <taxon>Glomerellaceae</taxon>
        <taxon>Colletotrichum</taxon>
        <taxon>Colletotrichum gloeosporioides species complex</taxon>
    </lineage>
</organism>
<proteinExistence type="predicted"/>
<name>L2GGU3_COLFN</name>
<dbReference type="STRING" id="1213859.L2GGU3"/>
<feature type="compositionally biased region" description="Pro residues" evidence="1">
    <location>
        <begin position="1"/>
        <end position="12"/>
    </location>
</feature>
<evidence type="ECO:0000256" key="1">
    <source>
        <dbReference type="SAM" id="MobiDB-lite"/>
    </source>
</evidence>
<accession>L2GGU3</accession>
<dbReference type="EMBL" id="KB020417">
    <property type="protein sequence ID" value="ELA37630.1"/>
    <property type="molecule type" value="Genomic_DNA"/>
</dbReference>
<gene>
    <name evidence="2" type="ORF">CGGC5_3032</name>
</gene>